<dbReference type="InterPro" id="IPR027417">
    <property type="entry name" value="P-loop_NTPase"/>
</dbReference>
<feature type="compositionally biased region" description="Acidic residues" evidence="4">
    <location>
        <begin position="2267"/>
        <end position="2284"/>
    </location>
</feature>
<feature type="region of interest" description="Disordered" evidence="4">
    <location>
        <begin position="1973"/>
        <end position="2021"/>
    </location>
</feature>
<name>A0A9Q1CND2_HOLLE</name>
<dbReference type="PROSITE" id="PS50082">
    <property type="entry name" value="WD_REPEATS_2"/>
    <property type="match status" value="1"/>
</dbReference>
<proteinExistence type="predicted"/>
<feature type="domain" description="NWD1/2-like winged helix-turn-helix" evidence="6">
    <location>
        <begin position="1193"/>
        <end position="1302"/>
    </location>
</feature>
<evidence type="ECO:0000256" key="1">
    <source>
        <dbReference type="ARBA" id="ARBA00022574"/>
    </source>
</evidence>
<feature type="compositionally biased region" description="Polar residues" evidence="4">
    <location>
        <begin position="413"/>
        <end position="429"/>
    </location>
</feature>
<dbReference type="Gene3D" id="2.130.10.10">
    <property type="entry name" value="YVTN repeat-like/Quinoprotein amine dehydrogenase"/>
    <property type="match status" value="3"/>
</dbReference>
<feature type="region of interest" description="Disordered" evidence="4">
    <location>
        <begin position="218"/>
        <end position="241"/>
    </location>
</feature>
<protein>
    <submittedName>
        <fullName evidence="7">NACHT and WD repeat domain-containing protein 2</fullName>
    </submittedName>
</protein>
<evidence type="ECO:0000256" key="4">
    <source>
        <dbReference type="SAM" id="MobiDB-lite"/>
    </source>
</evidence>
<dbReference type="InterPro" id="IPR015943">
    <property type="entry name" value="WD40/YVTN_repeat-like_dom_sf"/>
</dbReference>
<sequence length="2284" mass="258675">MIRCDDTTEEFQPQIRLNFTENEMGDVPKATRRLSTNPSRLEAIDKRYLSQSSVAFYGRNSVDSRSEKSWLHAPPQVSRLSLPPMVERNQDGTHGKKFMSASYAGPDLRGHDFRYSRRRYLRHVSSENSKRVVSFLRKRLQDRERLWLEDESHTETERPETERKDRLSEMRAKSVNLFSQYNEIGGRVSKEGHVNEEILFPPRDLPDELSIPRKPQIGRNIISENDKASKQPQVKGHGNVEDGLLKYVADDTADSVDGTDFEASSERGPNDIQFDLLSVGDVKENRSVTGSEASKSSRHSSSRSNKSDRTDSGKGKDLKEFPLREGKSDSKLDMINANSSLPKIDASLNVSKRRASLPGKPLSPTEKGEFKLPSILPQNERQLSKSDEVLPSSKDGEELEDRDESAEKEKENSSGTFLNQEENEGVTSTEGKISLEKEQHTGEIDNSAILPSMDTVDTEGSTNLVPESVSIPEEHKTTVDLPDLSSERTFLVSPVLTPLPDETAKLLDDDWGTGSSLIRDVLEGNIHLHVPLEQKIIKLYISSHLSDMESERTILMSKVFPKGLRQFCKERGYELQVIDPHWGLKDIWTNDHSHVDLCMEQLEHCRATSHGPFFMMMVGQKMGHQSLPKYLKPEEYLLIIEAIKKDKEKWMAAWKAKTAASEAAENSKMGGMDGDGLLSSRRMSIASQRSQRRSSVFGDVQEPKEDPEVTAQKAAEKECDDNLVAMETWYKLDENQVPPAYILQNISYELKDFMSGDKLKKQRARNQWAVIHKQILDIIKKYLTSDIVGADRREDILQTVPEKELKLAIQTPLSLSGDSVAYAITRNIADLRRNLQDFTAKEYIDLLQMKSEVDDSCYDRVQTLKYEILPKMISEKNIKDVTVRWHKDGISSQSDRTHALYLENLAQNCLDILKLKVERCLEQRGGSKVIPTNDLYEEVAQHALYAQNRCKTFFGRKDALIEIKEYLLTDSRQPLVLHGESGIGKTSLLAKSLELTRKWIKSDDACIIYRFTGITPTSEEPHLLLRSICQQICYLFGLDQSTIPEDFYGVINDFEVKLSSASADKPLVMFLDGLDELRGSGQEFSWLPKILPENVKLVLTVQSGEECNSLKLIKKQCSSASIVPVSPLSQTEISFLLNYQLTSADRTLTETQRMVVMEMCQANPNPLFVRLVCSEAKCWRSFAQKRETYLPNELKKLVNAILVQLENTHGEAVIKRALGYLTAVKWGITWNELEDLMSLDDAVMSEVITHHATRLWHFPPGLLCRIMRDLDPWVNVVKMDGVWLYRWDHQAFKLCATERYLDMRDKAPSYHLALTEYFMSSWADKRKPYPGSESGAERFIDGQSLICGSHSQQSIKYNLRKLRELPFHLILSNQLPVLKKEVLFHFEWMLTKLKATSLGDVTADLHSALSIDPNDLELRLLSETLLHSAEALKHDPNQLASQLTGRLNRMILNDKPKSIGEMMKYPLLAQMVSQAGNPSIPSLVPSISCLAQPGGLLYDLLAGHADVITAVCISPDGFLAATASKDDTVKLWDLRSRRVLKTIPGTGKNVTGIHLYLNSDLVAVVQSNVISLYNFQDSALLSRMEQYIDPAIVSSAGTDHQYLVAFFSGSNVIRAWDLSNGIDLIFEREFVQDGVHKDSSMCMSLQSNGEKVLYAFRSDDKAYVINVTNGRRVYELHPPKSGASVTSLAVSRDFYIVACRYVYMTLSEIHQLELFDIQSGNHSRSVKGCTNDIVKELYVNKNSTHALCICPSRQTNSSEIVVWNLDTDEHKHMAKHPQLSTMAACKDLNFFLTASETDKALRIWNIKKHINERDPSDFSRMASQRGICQLIPMSNNPRYVVAKTHNNGPLSVWNVVKGKCSGSAVRIERGLTNQYDVVLVRDDKVVILSDRGEATDDVVAVYQTVLIYSLKTKKFIRKLSDTFIVPSPAHEYHLLEGDLVMGLSESRDHLIVWGLDNGQIKFRIKRSADSKGWRAPREDEDEVRKRLKRKGTAQMTPWDRRSETAEERKKRKEGEAERERKKLEECRLEKENPIEQYRISQDEKIVVCSYFAHHFNVFEVATQTHLHTLEMEDSMMYLYQSAMTSTGSFLVHANYNDMEKTSYITVWDLRKGSLKKRLKNEPNVCCVGMNENADRVVFGNDKNVLKVWDIRRKQSSLRKLKTKSKSFMLGSESKIFMMGGGEKALVFANDLLLWNLDDGTHLATFTPDLKISCVELVLDGQLIVIALNGSSDVISLRLKGQGIKPLAFDTTSDGKGKELFGETTGDSTDEEQEEQAKEEEENES</sequence>
<feature type="compositionally biased region" description="Low complexity" evidence="4">
    <location>
        <begin position="683"/>
        <end position="695"/>
    </location>
</feature>
<dbReference type="InterPro" id="IPR007111">
    <property type="entry name" value="NACHT_NTPase"/>
</dbReference>
<feature type="domain" description="NACHT" evidence="5">
    <location>
        <begin position="974"/>
        <end position="1136"/>
    </location>
</feature>
<gene>
    <name evidence="7" type="ORF">HOLleu_01406</name>
</gene>
<dbReference type="InterPro" id="IPR052752">
    <property type="entry name" value="NACHT-WD_repeat"/>
</dbReference>
<dbReference type="InterPro" id="IPR001680">
    <property type="entry name" value="WD40_rpt"/>
</dbReference>
<keyword evidence="8" id="KW-1185">Reference proteome</keyword>
<dbReference type="Proteomes" id="UP001152320">
    <property type="component" value="Chromosome 1"/>
</dbReference>
<dbReference type="SUPFAM" id="SSF50998">
    <property type="entry name" value="Quinoprotein alcohol dehydrogenase-like"/>
    <property type="match status" value="2"/>
</dbReference>
<dbReference type="OrthoDB" id="2325716at2759"/>
<organism evidence="7 8">
    <name type="scientific">Holothuria leucospilota</name>
    <name type="common">Black long sea cucumber</name>
    <name type="synonym">Mertensiothuria leucospilota</name>
    <dbReference type="NCBI Taxonomy" id="206669"/>
    <lineage>
        <taxon>Eukaryota</taxon>
        <taxon>Metazoa</taxon>
        <taxon>Echinodermata</taxon>
        <taxon>Eleutherozoa</taxon>
        <taxon>Echinozoa</taxon>
        <taxon>Holothuroidea</taxon>
        <taxon>Aspidochirotacea</taxon>
        <taxon>Aspidochirotida</taxon>
        <taxon>Holothuriidae</taxon>
        <taxon>Holothuria</taxon>
    </lineage>
</organism>
<dbReference type="PANTHER" id="PTHR19871:SF43">
    <property type="entry name" value="SI:CH211-212K18.6"/>
    <property type="match status" value="1"/>
</dbReference>
<dbReference type="InterPro" id="IPR057588">
    <property type="entry name" value="NWD1/2-like_WH"/>
</dbReference>
<feature type="region of interest" description="Disordered" evidence="4">
    <location>
        <begin position="2248"/>
        <end position="2284"/>
    </location>
</feature>
<dbReference type="SUPFAM" id="SSF52540">
    <property type="entry name" value="P-loop containing nucleoside triphosphate hydrolases"/>
    <property type="match status" value="1"/>
</dbReference>
<feature type="compositionally biased region" description="Basic and acidic residues" evidence="4">
    <location>
        <begin position="305"/>
        <end position="332"/>
    </location>
</feature>
<dbReference type="SMART" id="SM00320">
    <property type="entry name" value="WD40"/>
    <property type="match status" value="4"/>
</dbReference>
<dbReference type="PROSITE" id="PS50294">
    <property type="entry name" value="WD_REPEATS_REGION"/>
    <property type="match status" value="1"/>
</dbReference>
<dbReference type="Pfam" id="PF05729">
    <property type="entry name" value="NACHT"/>
    <property type="match status" value="1"/>
</dbReference>
<keyword evidence="1 3" id="KW-0853">WD repeat</keyword>
<dbReference type="Gene3D" id="3.40.50.300">
    <property type="entry name" value="P-loop containing nucleotide triphosphate hydrolases"/>
    <property type="match status" value="1"/>
</dbReference>
<dbReference type="Pfam" id="PF25469">
    <property type="entry name" value="WHD_NWD1"/>
    <property type="match status" value="1"/>
</dbReference>
<dbReference type="PANTHER" id="PTHR19871">
    <property type="entry name" value="BETA TRANSDUCIN-RELATED PROTEIN"/>
    <property type="match status" value="1"/>
</dbReference>
<dbReference type="EMBL" id="JAIZAY010000001">
    <property type="protein sequence ID" value="KAJ8048902.1"/>
    <property type="molecule type" value="Genomic_DNA"/>
</dbReference>
<evidence type="ECO:0000256" key="3">
    <source>
        <dbReference type="PROSITE-ProRule" id="PRU00221"/>
    </source>
</evidence>
<dbReference type="InterPro" id="IPR019775">
    <property type="entry name" value="WD40_repeat_CS"/>
</dbReference>
<feature type="region of interest" description="Disordered" evidence="4">
    <location>
        <begin position="256"/>
        <end position="429"/>
    </location>
</feature>
<evidence type="ECO:0000259" key="6">
    <source>
        <dbReference type="Pfam" id="PF25469"/>
    </source>
</evidence>
<reference evidence="7" key="1">
    <citation type="submission" date="2021-10" db="EMBL/GenBank/DDBJ databases">
        <title>Tropical sea cucumber genome reveals ecological adaptation and Cuvierian tubules defense mechanism.</title>
        <authorList>
            <person name="Chen T."/>
        </authorList>
    </citation>
    <scope>NUCLEOTIDE SEQUENCE</scope>
    <source>
        <strain evidence="7">Nanhai2018</strain>
        <tissue evidence="7">Muscle</tissue>
    </source>
</reference>
<evidence type="ECO:0000259" key="5">
    <source>
        <dbReference type="Pfam" id="PF05729"/>
    </source>
</evidence>
<keyword evidence="2" id="KW-0677">Repeat</keyword>
<comment type="caution">
    <text evidence="7">The sequence shown here is derived from an EMBL/GenBank/DDBJ whole genome shotgun (WGS) entry which is preliminary data.</text>
</comment>
<evidence type="ECO:0000256" key="2">
    <source>
        <dbReference type="ARBA" id="ARBA00022737"/>
    </source>
</evidence>
<feature type="region of interest" description="Disordered" evidence="4">
    <location>
        <begin position="683"/>
        <end position="715"/>
    </location>
</feature>
<feature type="repeat" description="WD" evidence="3">
    <location>
        <begin position="1501"/>
        <end position="1542"/>
    </location>
</feature>
<feature type="compositionally biased region" description="Basic and acidic residues" evidence="4">
    <location>
        <begin position="1998"/>
        <end position="2021"/>
    </location>
</feature>
<accession>A0A9Q1CND2</accession>
<dbReference type="Pfam" id="PF00400">
    <property type="entry name" value="WD40"/>
    <property type="match status" value="1"/>
</dbReference>
<evidence type="ECO:0000313" key="8">
    <source>
        <dbReference type="Proteomes" id="UP001152320"/>
    </source>
</evidence>
<evidence type="ECO:0000313" key="7">
    <source>
        <dbReference type="EMBL" id="KAJ8048902.1"/>
    </source>
</evidence>
<dbReference type="InterPro" id="IPR011047">
    <property type="entry name" value="Quinoprotein_ADH-like_sf"/>
</dbReference>
<dbReference type="PROSITE" id="PS00678">
    <property type="entry name" value="WD_REPEATS_1"/>
    <property type="match status" value="1"/>
</dbReference>